<dbReference type="EMBL" id="UINC01009541">
    <property type="protein sequence ID" value="SVA42769.1"/>
    <property type="molecule type" value="Genomic_DNA"/>
</dbReference>
<evidence type="ECO:0000256" key="2">
    <source>
        <dbReference type="SAM" id="Phobius"/>
    </source>
</evidence>
<feature type="transmembrane region" description="Helical" evidence="2">
    <location>
        <begin position="85"/>
        <end position="101"/>
    </location>
</feature>
<keyword evidence="2" id="KW-1133">Transmembrane helix</keyword>
<gene>
    <name evidence="3" type="ORF">METZ01_LOCUS95623</name>
</gene>
<feature type="compositionally biased region" description="Polar residues" evidence="1">
    <location>
        <begin position="1"/>
        <end position="16"/>
    </location>
</feature>
<keyword evidence="2" id="KW-0812">Transmembrane</keyword>
<proteinExistence type="predicted"/>
<feature type="compositionally biased region" description="Polar residues" evidence="1">
    <location>
        <begin position="53"/>
        <end position="66"/>
    </location>
</feature>
<evidence type="ECO:0000313" key="3">
    <source>
        <dbReference type="EMBL" id="SVA42769.1"/>
    </source>
</evidence>
<feature type="transmembrane region" description="Helical" evidence="2">
    <location>
        <begin position="107"/>
        <end position="127"/>
    </location>
</feature>
<feature type="region of interest" description="Disordered" evidence="1">
    <location>
        <begin position="1"/>
        <end position="68"/>
    </location>
</feature>
<evidence type="ECO:0000256" key="1">
    <source>
        <dbReference type="SAM" id="MobiDB-lite"/>
    </source>
</evidence>
<keyword evidence="2" id="KW-0472">Membrane</keyword>
<protein>
    <submittedName>
        <fullName evidence="3">Uncharacterized protein</fullName>
    </submittedName>
</protein>
<reference evidence="3" key="1">
    <citation type="submission" date="2018-05" db="EMBL/GenBank/DDBJ databases">
        <authorList>
            <person name="Lanie J.A."/>
            <person name="Ng W.-L."/>
            <person name="Kazmierczak K.M."/>
            <person name="Andrzejewski T.M."/>
            <person name="Davidsen T.M."/>
            <person name="Wayne K.J."/>
            <person name="Tettelin H."/>
            <person name="Glass J.I."/>
            <person name="Rusch D."/>
            <person name="Podicherti R."/>
            <person name="Tsui H.-C.T."/>
            <person name="Winkler M.E."/>
        </authorList>
    </citation>
    <scope>NUCLEOTIDE SEQUENCE</scope>
</reference>
<name>A0A381VR42_9ZZZZ</name>
<dbReference type="AlphaFoldDB" id="A0A381VR42"/>
<organism evidence="3">
    <name type="scientific">marine metagenome</name>
    <dbReference type="NCBI Taxonomy" id="408172"/>
    <lineage>
        <taxon>unclassified sequences</taxon>
        <taxon>metagenomes</taxon>
        <taxon>ecological metagenomes</taxon>
    </lineage>
</organism>
<accession>A0A381VR42</accession>
<sequence length="129" mass="14246">MPTTKPNANHPSGLTDRTNEPVTPDDQTPNRPTLLPATHVVMGTQPRKHPTKTHNNPPQPTKQQASMKKEIKARVSDFLVSESKLSLYLVLLLGSGVWYEAQYSLDVFQWASFLGLLLVSVIVLSALDS</sequence>